<evidence type="ECO:0000259" key="1">
    <source>
        <dbReference type="Pfam" id="PF00905"/>
    </source>
</evidence>
<dbReference type="SUPFAM" id="SSF56601">
    <property type="entry name" value="beta-lactamase/transpeptidase-like"/>
    <property type="match status" value="1"/>
</dbReference>
<reference evidence="4" key="1">
    <citation type="journal article" date="2019" name="Int. J. Syst. Evol. Microbiol.">
        <title>The Global Catalogue of Microorganisms (GCM) 10K type strain sequencing project: providing services to taxonomists for standard genome sequencing and annotation.</title>
        <authorList>
            <consortium name="The Broad Institute Genomics Platform"/>
            <consortium name="The Broad Institute Genome Sequencing Center for Infectious Disease"/>
            <person name="Wu L."/>
            <person name="Ma J."/>
        </authorList>
    </citation>
    <scope>NUCLEOTIDE SEQUENCE [LARGE SCALE GENOMIC DNA]</scope>
    <source>
        <strain evidence="4">CGMCC 4.7329</strain>
    </source>
</reference>
<dbReference type="Pfam" id="PF05223">
    <property type="entry name" value="MecA_N"/>
    <property type="match status" value="1"/>
</dbReference>
<dbReference type="InterPro" id="IPR001460">
    <property type="entry name" value="PCN-bd_Tpept"/>
</dbReference>
<keyword evidence="4" id="KW-1185">Reference proteome</keyword>
<dbReference type="PANTHER" id="PTHR30627:SF24">
    <property type="entry name" value="PENICILLIN-BINDING PROTEIN 4B"/>
    <property type="match status" value="1"/>
</dbReference>
<evidence type="ECO:0000259" key="2">
    <source>
        <dbReference type="Pfam" id="PF05223"/>
    </source>
</evidence>
<name>A0ABQ2KY34_9NOCA</name>
<organism evidence="3 4">
    <name type="scientific">Nocardia rhizosphaerihabitans</name>
    <dbReference type="NCBI Taxonomy" id="1691570"/>
    <lineage>
        <taxon>Bacteria</taxon>
        <taxon>Bacillati</taxon>
        <taxon>Actinomycetota</taxon>
        <taxon>Actinomycetes</taxon>
        <taxon>Mycobacteriales</taxon>
        <taxon>Nocardiaceae</taxon>
        <taxon>Nocardia</taxon>
    </lineage>
</organism>
<accession>A0ABQ2KY34</accession>
<dbReference type="RefSeq" id="WP_229740268.1">
    <property type="nucleotide sequence ID" value="NZ_BMNE01000010.1"/>
</dbReference>
<gene>
    <name evidence="3" type="ORF">GCM10011610_61150</name>
</gene>
<comment type="caution">
    <text evidence="3">The sequence shown here is derived from an EMBL/GenBank/DDBJ whole genome shotgun (WGS) entry which is preliminary data.</text>
</comment>
<protein>
    <submittedName>
        <fullName evidence="3">Penicillin-binding protein</fullName>
    </submittedName>
</protein>
<dbReference type="InterPro" id="IPR012338">
    <property type="entry name" value="Beta-lactam/transpept-like"/>
</dbReference>
<dbReference type="EMBL" id="BMNE01000010">
    <property type="protein sequence ID" value="GGN96395.1"/>
    <property type="molecule type" value="Genomic_DNA"/>
</dbReference>
<sequence>MRTDAATPATLGRVRISRKTPVLLLALALLPVACSSGPDQPQTVADAFAAALSSGDASAAAALTDEPEQARPVLTTLFENLGKNDSVRVSATDDSSFTLESTWKFGPEGRNEWTYTSTGTAADTDGWKIDWNPATVAPGLELGPLSYSPVYPKPARVLDSSGGDLMTQQVVTLVTVAPDADLAAAAALLAPHGVTEAALQTDLAAAQGKPITAVALREADIAPVQQALSGVRGVTLAPQTRLLTVDKTLAGPTTSGLAELWQQQADSAAGWAVRAQTAQGTQRIAGPDATPTTDIATTVDIDLLNAAEAALTPLTQPAAIVALRPSSGEVLAVAQNAPADAQGPIALTGLYPPGSTFKTVTVSAALQAGGVNIDTVLPCPGRATIEGRTIPNDNGFDLGPVPLHTAFARSCNTTMAELGVRLPADGLTAAAAQLGLGVDYVTPGLTTVTGKVPPAQNPAQQVESSIGQGSVTASPFGMALVAASLAHGSAPAPAIVRGRPGTADRASAPVPADVTSQIETMMGETVSAGTATALRDIPGLLGKTGTAEYLDDKHAHGWFVGIDGDLAFAVFVADAGSSGPAVEAAGRMLRAKQ</sequence>
<dbReference type="InterPro" id="IPR050515">
    <property type="entry name" value="Beta-lactam/transpept"/>
</dbReference>
<dbReference type="Gene3D" id="3.40.710.10">
    <property type="entry name" value="DD-peptidase/beta-lactamase superfamily"/>
    <property type="match status" value="1"/>
</dbReference>
<feature type="domain" description="NTF2-like N-terminal transpeptidase" evidence="2">
    <location>
        <begin position="41"/>
        <end position="141"/>
    </location>
</feature>
<feature type="domain" description="Penicillin-binding protein transpeptidase" evidence="1">
    <location>
        <begin position="319"/>
        <end position="578"/>
    </location>
</feature>
<dbReference type="Pfam" id="PF00905">
    <property type="entry name" value="Transpeptidase"/>
    <property type="match status" value="1"/>
</dbReference>
<proteinExistence type="predicted"/>
<dbReference type="InterPro" id="IPR007887">
    <property type="entry name" value="MecA_N"/>
</dbReference>
<evidence type="ECO:0000313" key="3">
    <source>
        <dbReference type="EMBL" id="GGN96395.1"/>
    </source>
</evidence>
<evidence type="ECO:0000313" key="4">
    <source>
        <dbReference type="Proteomes" id="UP000658127"/>
    </source>
</evidence>
<dbReference type="Proteomes" id="UP000658127">
    <property type="component" value="Unassembled WGS sequence"/>
</dbReference>
<dbReference type="PANTHER" id="PTHR30627">
    <property type="entry name" value="PEPTIDOGLYCAN D,D-TRANSPEPTIDASE"/>
    <property type="match status" value="1"/>
</dbReference>